<gene>
    <name evidence="1" type="ORF">FHR72_001734</name>
</gene>
<dbReference type="Proteomes" id="UP000550501">
    <property type="component" value="Unassembled WGS sequence"/>
</dbReference>
<keyword evidence="2" id="KW-1185">Reference proteome</keyword>
<evidence type="ECO:0000313" key="1">
    <source>
        <dbReference type="EMBL" id="MBB2990266.1"/>
    </source>
</evidence>
<evidence type="ECO:0000313" key="2">
    <source>
        <dbReference type="Proteomes" id="UP000550501"/>
    </source>
</evidence>
<organism evidence="1 2">
    <name type="scientific">Mycolicibacterium iranicum</name>
    <name type="common">Mycobacterium iranicum</name>
    <dbReference type="NCBI Taxonomy" id="912594"/>
    <lineage>
        <taxon>Bacteria</taxon>
        <taxon>Bacillati</taxon>
        <taxon>Actinomycetota</taxon>
        <taxon>Actinomycetes</taxon>
        <taxon>Mycobacteriales</taxon>
        <taxon>Mycobacteriaceae</taxon>
        <taxon>Mycolicibacterium</taxon>
    </lineage>
</organism>
<sequence length="93" mass="10329">MAIPQRRSQRVVSSGNCSVGVTRDAVLDDRMAAALTFSDTAGTYHVVDLTLSDVRNLFGDLVRLLGANQQQVDMWWRRLADGRDGRPQAAVRR</sequence>
<dbReference type="RefSeq" id="WP_183467520.1">
    <property type="nucleotide sequence ID" value="NZ_JACHVU010000003.1"/>
</dbReference>
<protein>
    <submittedName>
        <fullName evidence="1">Uncharacterized protein</fullName>
    </submittedName>
</protein>
<comment type="caution">
    <text evidence="1">The sequence shown here is derived from an EMBL/GenBank/DDBJ whole genome shotgun (WGS) entry which is preliminary data.</text>
</comment>
<name>A0A839Q7R2_MYCIR</name>
<dbReference type="EMBL" id="JACHVU010000003">
    <property type="protein sequence ID" value="MBB2990266.1"/>
    <property type="molecule type" value="Genomic_DNA"/>
</dbReference>
<proteinExistence type="predicted"/>
<reference evidence="1 2" key="1">
    <citation type="submission" date="2020-08" db="EMBL/GenBank/DDBJ databases">
        <title>The Agave Microbiome: Exploring the role of microbial communities in plant adaptations to desert environments.</title>
        <authorList>
            <person name="Partida-Martinez L.P."/>
        </authorList>
    </citation>
    <scope>NUCLEOTIDE SEQUENCE [LARGE SCALE GENOMIC DNA]</scope>
    <source>
        <strain evidence="1 2">AT2.18</strain>
    </source>
</reference>
<dbReference type="AlphaFoldDB" id="A0A839Q7R2"/>
<accession>A0A839Q7R2</accession>